<gene>
    <name evidence="2" type="ORF">SAMN05444337_1909</name>
</gene>
<dbReference type="Proteomes" id="UP000184232">
    <property type="component" value="Unassembled WGS sequence"/>
</dbReference>
<accession>A0A1M6IY71</accession>
<dbReference type="STRING" id="683124.SAMN05444337_1909"/>
<organism evidence="2 3">
    <name type="scientific">Flavobacterium haoranii</name>
    <dbReference type="NCBI Taxonomy" id="683124"/>
    <lineage>
        <taxon>Bacteria</taxon>
        <taxon>Pseudomonadati</taxon>
        <taxon>Bacteroidota</taxon>
        <taxon>Flavobacteriia</taxon>
        <taxon>Flavobacteriales</taxon>
        <taxon>Flavobacteriaceae</taxon>
        <taxon>Flavobacterium</taxon>
    </lineage>
</organism>
<keyword evidence="1" id="KW-0732">Signal</keyword>
<dbReference type="OrthoDB" id="1444189at2"/>
<name>A0A1M6IY71_9FLAO</name>
<reference evidence="2 3" key="1">
    <citation type="submission" date="2016-11" db="EMBL/GenBank/DDBJ databases">
        <authorList>
            <person name="Jaros S."/>
            <person name="Januszkiewicz K."/>
            <person name="Wedrychowicz H."/>
        </authorList>
    </citation>
    <scope>NUCLEOTIDE SEQUENCE [LARGE SCALE GENOMIC DNA]</scope>
    <source>
        <strain evidence="2 3">DSM 22807</strain>
    </source>
</reference>
<dbReference type="EMBL" id="FQZH01000003">
    <property type="protein sequence ID" value="SHJ39391.1"/>
    <property type="molecule type" value="Genomic_DNA"/>
</dbReference>
<evidence type="ECO:0000313" key="2">
    <source>
        <dbReference type="EMBL" id="SHJ39391.1"/>
    </source>
</evidence>
<evidence type="ECO:0000256" key="1">
    <source>
        <dbReference type="SAM" id="SignalP"/>
    </source>
</evidence>
<keyword evidence="3" id="KW-1185">Reference proteome</keyword>
<evidence type="ECO:0008006" key="4">
    <source>
        <dbReference type="Google" id="ProtNLM"/>
    </source>
</evidence>
<evidence type="ECO:0000313" key="3">
    <source>
        <dbReference type="Proteomes" id="UP000184232"/>
    </source>
</evidence>
<feature type="chain" id="PRO_5009918567" description="YD repeat-containing protein" evidence="1">
    <location>
        <begin position="21"/>
        <end position="244"/>
    </location>
</feature>
<dbReference type="PROSITE" id="PS51257">
    <property type="entry name" value="PROKAR_LIPOPROTEIN"/>
    <property type="match status" value="1"/>
</dbReference>
<dbReference type="AlphaFoldDB" id="A0A1M6IY71"/>
<feature type="signal peptide" evidence="1">
    <location>
        <begin position="1"/>
        <end position="20"/>
    </location>
</feature>
<sequence>MKKILLLAAGLAMFMTSCSSDDSSKSASTPVLLTKLIETFEDNSTLTTEYEYSGTKLIRMTDDEGRFEFTYTNDLITQVKYYESNTLLQTETYQYDASGRVTTYIIVDNIDTDWGNRETYTYNSNGTVLINYYYGDAVSQTNFDKTATVTFLNGEVNEFSFSDGQTITYTYDNMNNPFKNVTGFDKINICNQEGSGVFHNVTQEVYTDISENISTTYTYNSNDYPATSVETSFEVTNAQYFYNQ</sequence>
<proteinExistence type="predicted"/>
<dbReference type="RefSeq" id="WP_072784384.1">
    <property type="nucleotide sequence ID" value="NZ_CP045292.1"/>
</dbReference>
<protein>
    <recommendedName>
        <fullName evidence="4">YD repeat-containing protein</fullName>
    </recommendedName>
</protein>